<evidence type="ECO:0000313" key="3">
    <source>
        <dbReference type="Proteomes" id="UP000616769"/>
    </source>
</evidence>
<dbReference type="Proteomes" id="UP000616769">
    <property type="component" value="Unassembled WGS sequence"/>
</dbReference>
<gene>
    <name evidence="2" type="ORF">QR98_0080660</name>
</gene>
<name>A0A132AF96_SARSC</name>
<protein>
    <submittedName>
        <fullName evidence="2">Uncharacterized protein</fullName>
    </submittedName>
</protein>
<feature type="compositionally biased region" description="Basic residues" evidence="1">
    <location>
        <begin position="63"/>
        <end position="74"/>
    </location>
</feature>
<organism evidence="2 3">
    <name type="scientific">Sarcoptes scabiei</name>
    <name type="common">Itch mite</name>
    <name type="synonym">Acarus scabiei</name>
    <dbReference type="NCBI Taxonomy" id="52283"/>
    <lineage>
        <taxon>Eukaryota</taxon>
        <taxon>Metazoa</taxon>
        <taxon>Ecdysozoa</taxon>
        <taxon>Arthropoda</taxon>
        <taxon>Chelicerata</taxon>
        <taxon>Arachnida</taxon>
        <taxon>Acari</taxon>
        <taxon>Acariformes</taxon>
        <taxon>Sarcoptiformes</taxon>
        <taxon>Astigmata</taxon>
        <taxon>Psoroptidia</taxon>
        <taxon>Sarcoptoidea</taxon>
        <taxon>Sarcoptidae</taxon>
        <taxon>Sarcoptinae</taxon>
        <taxon>Sarcoptes</taxon>
    </lineage>
</organism>
<dbReference type="VEuPathDB" id="VectorBase:SSCA007497"/>
<evidence type="ECO:0000256" key="1">
    <source>
        <dbReference type="SAM" id="MobiDB-lite"/>
    </source>
</evidence>
<dbReference type="EMBL" id="JXLN01013693">
    <property type="protein sequence ID" value="KPM09529.1"/>
    <property type="molecule type" value="Genomic_DNA"/>
</dbReference>
<accession>A0A132AF96</accession>
<sequence>MSRLMREKLNRLSCINGKQQRSDHYGSIESNELKAQKNGFDPQNELIHFDRNMINKTQSKSSNRSKSRKFHIKPKKITEKTRLLPDRKESLPRLSESLRNSDSFEEEEENLEDNLNSRRRTKSKSLRQRFFFKPLMRKTKTYNPDDSIENRMDEMKKKQKKSILKRTGLFLIRGFRFMSYSAPYMPNRYNNYPNRYANGDWDHDYNRNYPAYDQTWEYGLAFFL</sequence>
<dbReference type="AlphaFoldDB" id="A0A132AF96"/>
<evidence type="ECO:0000313" key="2">
    <source>
        <dbReference type="EMBL" id="KPM09529.1"/>
    </source>
</evidence>
<proteinExistence type="predicted"/>
<feature type="region of interest" description="Disordered" evidence="1">
    <location>
        <begin position="55"/>
        <end position="74"/>
    </location>
</feature>
<reference evidence="2 3" key="1">
    <citation type="journal article" date="2015" name="Parasit. Vectors">
        <title>Draft genome of the scabies mite.</title>
        <authorList>
            <person name="Rider S.D.Jr."/>
            <person name="Morgan M.S."/>
            <person name="Arlian L.G."/>
        </authorList>
    </citation>
    <scope>NUCLEOTIDE SEQUENCE [LARGE SCALE GENOMIC DNA]</scope>
    <source>
        <strain evidence="2">Arlian Lab</strain>
    </source>
</reference>
<comment type="caution">
    <text evidence="2">The sequence shown here is derived from an EMBL/GenBank/DDBJ whole genome shotgun (WGS) entry which is preliminary data.</text>
</comment>
<feature type="compositionally biased region" description="Acidic residues" evidence="1">
    <location>
        <begin position="103"/>
        <end position="112"/>
    </location>
</feature>
<feature type="region of interest" description="Disordered" evidence="1">
    <location>
        <begin position="84"/>
        <end position="120"/>
    </location>
</feature>